<evidence type="ECO:0000313" key="4">
    <source>
        <dbReference type="Proteomes" id="UP000623687"/>
    </source>
</evidence>
<dbReference type="Pfam" id="PF20231">
    <property type="entry name" value="DUF6589"/>
    <property type="match status" value="1"/>
</dbReference>
<keyword evidence="4" id="KW-1185">Reference proteome</keyword>
<dbReference type="GeneID" id="59381528"/>
<evidence type="ECO:0000259" key="2">
    <source>
        <dbReference type="Pfam" id="PF20231"/>
    </source>
</evidence>
<dbReference type="RefSeq" id="XP_036627048.1">
    <property type="nucleotide sequence ID" value="XM_036781193.1"/>
</dbReference>
<dbReference type="VEuPathDB" id="FungiDB:PC9H_011710"/>
<gene>
    <name evidence="3" type="ORF">PC9H_011710</name>
</gene>
<dbReference type="EMBL" id="JACETU010000009">
    <property type="protein sequence ID" value="KAF7421190.1"/>
    <property type="molecule type" value="Genomic_DNA"/>
</dbReference>
<comment type="caution">
    <text evidence="3">The sequence shown here is derived from an EMBL/GenBank/DDBJ whole genome shotgun (WGS) entry which is preliminary data.</text>
</comment>
<proteinExistence type="predicted"/>
<dbReference type="Proteomes" id="UP000623687">
    <property type="component" value="Unassembled WGS sequence"/>
</dbReference>
<dbReference type="AlphaFoldDB" id="A0A8H6ZMC6"/>
<sequence>MTEEQLHAYQVEEAVKKTEKLAPTLWGILSSLLSADDEINVRRLNLMRRRHEKQKANKVNVDNTDRDADMDIEDEDEMDDVDEDTFPDDSDDEPEDGVDQAMERRQKLMNIRGLLCASVLMKSSNQHCNAFQSVVGMFLHATNTPETVREFLSSLGISITTTTINLAVKSLAKNSRTKMKELGKSLRVLFAYDNLDLEMKPLVPTMETEKDHLIHFTTGTMLPLHPSTALADLDCSDMLWERCPPGQAPDVPIAKLLQLHLKPRDANGLNGRARFNRWQFLFDLVHHGPEYFRRFKRDLGEAEAYKIITPTHQTFQVPNQTLDVAPSTPASNARAIEELLAQAGITDPSKNEGNSVDIGNQVLLISGDLLTGERICSLLSSRLEEQTPWRRMQYVVYVMGLFHLKMAAAEAIWRIFIRDKSAREDPTSLMELLSQIRPQETGKLGSKPGFRRMHEAIQHVGIVLRLDCWRILANELFPSCSSLEVFAQRTPTWEEVVDMATRLCKSQVAASDIDSTTRIAKESTRDAQHENSLIRQQCFLLYEELSYAMNHGDIDRTEACFIPWMSIFSACGKHKYAAELKRYLEDVHFRYPEGLKNTVRANILCNPTGQEGKFRGIDWIVEHNNLYIKRIYGGKYSNHSKSHIISQSQLIEVFKDTRIQFEKMFCLDHKTTRHSPPKMVRTFKVLAKYMEREKVNEKVPGRKTKYRIPNVVGEGLAIVYRRHVQGSQAGIDNGDEEELIELQDDGGIDV</sequence>
<dbReference type="OrthoDB" id="4743193at2759"/>
<feature type="domain" description="DUF6589" evidence="2">
    <location>
        <begin position="259"/>
        <end position="674"/>
    </location>
</feature>
<evidence type="ECO:0000313" key="3">
    <source>
        <dbReference type="EMBL" id="KAF7421190.1"/>
    </source>
</evidence>
<reference evidence="3" key="1">
    <citation type="submission" date="2019-07" db="EMBL/GenBank/DDBJ databases">
        <authorList>
            <person name="Palmer J.M."/>
        </authorList>
    </citation>
    <scope>NUCLEOTIDE SEQUENCE</scope>
    <source>
        <strain evidence="3">PC9</strain>
    </source>
</reference>
<organism evidence="3 4">
    <name type="scientific">Pleurotus ostreatus</name>
    <name type="common">Oyster mushroom</name>
    <name type="synonym">White-rot fungus</name>
    <dbReference type="NCBI Taxonomy" id="5322"/>
    <lineage>
        <taxon>Eukaryota</taxon>
        <taxon>Fungi</taxon>
        <taxon>Dikarya</taxon>
        <taxon>Basidiomycota</taxon>
        <taxon>Agaricomycotina</taxon>
        <taxon>Agaricomycetes</taxon>
        <taxon>Agaricomycetidae</taxon>
        <taxon>Agaricales</taxon>
        <taxon>Pleurotineae</taxon>
        <taxon>Pleurotaceae</taxon>
        <taxon>Pleurotus</taxon>
    </lineage>
</organism>
<evidence type="ECO:0000256" key="1">
    <source>
        <dbReference type="SAM" id="MobiDB-lite"/>
    </source>
</evidence>
<name>A0A8H6ZMC6_PLEOS</name>
<protein>
    <recommendedName>
        <fullName evidence="2">DUF6589 domain-containing protein</fullName>
    </recommendedName>
</protein>
<feature type="region of interest" description="Disordered" evidence="1">
    <location>
        <begin position="52"/>
        <end position="99"/>
    </location>
</feature>
<dbReference type="InterPro" id="IPR046496">
    <property type="entry name" value="DUF6589"/>
</dbReference>
<feature type="compositionally biased region" description="Acidic residues" evidence="1">
    <location>
        <begin position="70"/>
        <end position="98"/>
    </location>
</feature>
<accession>A0A8H6ZMC6</accession>